<reference evidence="1 2" key="2">
    <citation type="submission" date="2018-11" db="EMBL/GenBank/DDBJ databases">
        <authorList>
            <consortium name="Pathogen Informatics"/>
        </authorList>
    </citation>
    <scope>NUCLEOTIDE SEQUENCE [LARGE SCALE GENOMIC DNA]</scope>
</reference>
<protein>
    <submittedName>
        <fullName evidence="3">E3 ubiquitin-protein ligase MYCBP2</fullName>
    </submittedName>
</protein>
<accession>A0A183D8Z9</accession>
<dbReference type="PANTHER" id="PTHR45943">
    <property type="entry name" value="E3 UBIQUITIN-PROTEIN LIGASE MYCBP2"/>
    <property type="match status" value="1"/>
</dbReference>
<name>A0A183D8Z9_9BILA</name>
<keyword evidence="2" id="KW-1185">Reference proteome</keyword>
<proteinExistence type="predicted"/>
<gene>
    <name evidence="1" type="ORF">GPUH_LOCUS5190</name>
</gene>
<reference evidence="3" key="1">
    <citation type="submission" date="2016-06" db="UniProtKB">
        <authorList>
            <consortium name="WormBaseParasite"/>
        </authorList>
    </citation>
    <scope>IDENTIFICATION</scope>
</reference>
<dbReference type="Proteomes" id="UP000271098">
    <property type="component" value="Unassembled WGS sequence"/>
</dbReference>
<dbReference type="GO" id="GO:0061630">
    <property type="term" value="F:ubiquitin protein ligase activity"/>
    <property type="evidence" value="ECO:0007669"/>
    <property type="project" value="TreeGrafter"/>
</dbReference>
<dbReference type="GO" id="GO:0005634">
    <property type="term" value="C:nucleus"/>
    <property type="evidence" value="ECO:0007669"/>
    <property type="project" value="TreeGrafter"/>
</dbReference>
<evidence type="ECO:0000313" key="1">
    <source>
        <dbReference type="EMBL" id="VDK49577.1"/>
    </source>
</evidence>
<dbReference type="EMBL" id="UYRT01010686">
    <property type="protein sequence ID" value="VDK49577.1"/>
    <property type="molecule type" value="Genomic_DNA"/>
</dbReference>
<dbReference type="PANTHER" id="PTHR45943:SF1">
    <property type="entry name" value="E3 UBIQUITIN-PROTEIN LIGASE MYCBP2"/>
    <property type="match status" value="1"/>
</dbReference>
<evidence type="ECO:0000313" key="3">
    <source>
        <dbReference type="WBParaSite" id="GPUH_0000519701-mRNA-1"/>
    </source>
</evidence>
<dbReference type="InterPro" id="IPR009091">
    <property type="entry name" value="RCC1/BLIP-II"/>
</dbReference>
<organism evidence="3">
    <name type="scientific">Gongylonema pulchrum</name>
    <dbReference type="NCBI Taxonomy" id="637853"/>
    <lineage>
        <taxon>Eukaryota</taxon>
        <taxon>Metazoa</taxon>
        <taxon>Ecdysozoa</taxon>
        <taxon>Nematoda</taxon>
        <taxon>Chromadorea</taxon>
        <taxon>Rhabditida</taxon>
        <taxon>Spirurina</taxon>
        <taxon>Spiruromorpha</taxon>
        <taxon>Spiruroidea</taxon>
        <taxon>Gongylonematidae</taxon>
        <taxon>Gongylonema</taxon>
    </lineage>
</organism>
<dbReference type="GO" id="GO:0007411">
    <property type="term" value="P:axon guidance"/>
    <property type="evidence" value="ECO:0007669"/>
    <property type="project" value="TreeGrafter"/>
</dbReference>
<dbReference type="GO" id="GO:0008582">
    <property type="term" value="P:regulation of synaptic assembly at neuromuscular junction"/>
    <property type="evidence" value="ECO:0007669"/>
    <property type="project" value="TreeGrafter"/>
</dbReference>
<evidence type="ECO:0000313" key="2">
    <source>
        <dbReference type="Proteomes" id="UP000271098"/>
    </source>
</evidence>
<dbReference type="GO" id="GO:0005886">
    <property type="term" value="C:plasma membrane"/>
    <property type="evidence" value="ECO:0007669"/>
    <property type="project" value="TreeGrafter"/>
</dbReference>
<dbReference type="Gene3D" id="2.130.10.30">
    <property type="entry name" value="Regulator of chromosome condensation 1/beta-lactamase-inhibitor protein II"/>
    <property type="match status" value="1"/>
</dbReference>
<dbReference type="AlphaFoldDB" id="A0A183D8Z9"/>
<dbReference type="Pfam" id="PF13540">
    <property type="entry name" value="RCC1_2"/>
    <property type="match status" value="1"/>
</dbReference>
<sequence length="225" mass="24734">MELVLPESVVSIAVGFDTETIILRSGSGHLWIAGVGPEAACQKSPAAGRFKKQEAGSAAVKLRKLQTSNRRRCVSVAISSGCIAYVTDNGRAYVCGRHAMQCHPESGYIYGLENVHLVSIALGKTHAVAITRYGHLYTWGMNNLNQCGRTETDDVHPDVESRFGKNSDCQYPEQPSPSEEAVEESLYCMPNEHLWVKDFASICLKCGKCSARGSRYQFTRIFNPN</sequence>
<dbReference type="OrthoDB" id="636773at2759"/>
<dbReference type="WBParaSite" id="GPUH_0000519701-mRNA-1">
    <property type="protein sequence ID" value="GPUH_0000519701-mRNA-1"/>
    <property type="gene ID" value="GPUH_0000519701"/>
</dbReference>
<dbReference type="SUPFAM" id="SSF50985">
    <property type="entry name" value="RCC1/BLIP-II"/>
    <property type="match status" value="1"/>
</dbReference>